<reference evidence="1 2" key="1">
    <citation type="submission" date="2019-06" db="EMBL/GenBank/DDBJ databases">
        <title>Sorghum-associated microbial communities from plants grown in Nebraska, USA.</title>
        <authorList>
            <person name="Schachtman D."/>
        </authorList>
    </citation>
    <scope>NUCLEOTIDE SEQUENCE [LARGE SCALE GENOMIC DNA]</scope>
    <source>
        <strain evidence="1 2">110</strain>
    </source>
</reference>
<dbReference type="GO" id="GO:0016740">
    <property type="term" value="F:transferase activity"/>
    <property type="evidence" value="ECO:0007669"/>
    <property type="project" value="UniProtKB-KW"/>
</dbReference>
<gene>
    <name evidence="1" type="ORF">FB551_3629</name>
</gene>
<dbReference type="InterPro" id="IPR011004">
    <property type="entry name" value="Trimer_LpxA-like_sf"/>
</dbReference>
<dbReference type="Proteomes" id="UP000316437">
    <property type="component" value="Unassembled WGS sequence"/>
</dbReference>
<dbReference type="PANTHER" id="PTHR23416:SF78">
    <property type="entry name" value="LIPOPOLYSACCHARIDE BIOSYNTHESIS O-ACETYL TRANSFERASE WBBJ-RELATED"/>
    <property type="match status" value="1"/>
</dbReference>
<sequence length="192" mass="21429">MYTTNVKINSGMLDEILAKIQRKSQISRLKKHPNVSFKGIKLGISNHFVLHENLKNVTLGNSMSFRNYVHILVQQNATLEIGDHFFMNNFCSINCLESISIGDNTLFGEGVKLYDHNHAYQTEPEFKLFSSEFTTAPIKIGSNCWLGSNVTVLKGVTIGDNCIIGAGCVIHKDIPSNTTVINHQDLIFKARS</sequence>
<keyword evidence="2" id="KW-1185">Reference proteome</keyword>
<evidence type="ECO:0000313" key="2">
    <source>
        <dbReference type="Proteomes" id="UP000316437"/>
    </source>
</evidence>
<keyword evidence="1" id="KW-0808">Transferase</keyword>
<evidence type="ECO:0000313" key="1">
    <source>
        <dbReference type="EMBL" id="TQM19234.1"/>
    </source>
</evidence>
<dbReference type="InterPro" id="IPR051159">
    <property type="entry name" value="Hexapeptide_acetyltransf"/>
</dbReference>
<organism evidence="1 2">
    <name type="scientific">Chryseobacterium aquifrigidense</name>
    <dbReference type="NCBI Taxonomy" id="558021"/>
    <lineage>
        <taxon>Bacteria</taxon>
        <taxon>Pseudomonadati</taxon>
        <taxon>Bacteroidota</taxon>
        <taxon>Flavobacteriia</taxon>
        <taxon>Flavobacteriales</taxon>
        <taxon>Weeksellaceae</taxon>
        <taxon>Chryseobacterium group</taxon>
        <taxon>Chryseobacterium</taxon>
    </lineage>
</organism>
<dbReference type="AlphaFoldDB" id="A0A543ECB8"/>
<dbReference type="Gene3D" id="2.160.10.10">
    <property type="entry name" value="Hexapeptide repeat proteins"/>
    <property type="match status" value="1"/>
</dbReference>
<dbReference type="SUPFAM" id="SSF51161">
    <property type="entry name" value="Trimeric LpxA-like enzymes"/>
    <property type="match status" value="1"/>
</dbReference>
<dbReference type="CDD" id="cd04647">
    <property type="entry name" value="LbH_MAT_like"/>
    <property type="match status" value="1"/>
</dbReference>
<name>A0A543ECB8_9FLAO</name>
<dbReference type="PANTHER" id="PTHR23416">
    <property type="entry name" value="SIALIC ACID SYNTHASE-RELATED"/>
    <property type="match status" value="1"/>
</dbReference>
<dbReference type="InterPro" id="IPR001451">
    <property type="entry name" value="Hexapep"/>
</dbReference>
<accession>A0A543ECB8</accession>
<comment type="caution">
    <text evidence="1">The sequence shown here is derived from an EMBL/GenBank/DDBJ whole genome shotgun (WGS) entry which is preliminary data.</text>
</comment>
<dbReference type="EMBL" id="VFPD01000002">
    <property type="protein sequence ID" value="TQM19234.1"/>
    <property type="molecule type" value="Genomic_DNA"/>
</dbReference>
<protein>
    <submittedName>
        <fullName evidence="1">Acetyltransferase-like isoleucine patch superfamily enzyme</fullName>
    </submittedName>
</protein>
<dbReference type="Pfam" id="PF00132">
    <property type="entry name" value="Hexapep"/>
    <property type="match status" value="1"/>
</dbReference>
<proteinExistence type="predicted"/>